<gene>
    <name evidence="1" type="ORF">A1Q1_03251</name>
</gene>
<proteinExistence type="predicted"/>
<dbReference type="AlphaFoldDB" id="J4UAK2"/>
<dbReference type="KEGG" id="tasa:A1Q1_03251"/>
<dbReference type="RefSeq" id="XP_014179006.1">
    <property type="nucleotide sequence ID" value="XM_014323531.1"/>
</dbReference>
<dbReference type="GeneID" id="25986764"/>
<name>J4UAK2_TRIAS</name>
<evidence type="ECO:0000313" key="1">
    <source>
        <dbReference type="EMBL" id="EJT47790.1"/>
    </source>
</evidence>
<dbReference type="Gene3D" id="1.10.3210.10">
    <property type="entry name" value="Hypothetical protein af1432"/>
    <property type="match status" value="1"/>
</dbReference>
<accession>J4UAK2</accession>
<comment type="caution">
    <text evidence="1">The sequence shown here is derived from an EMBL/GenBank/DDBJ whole genome shotgun (WGS) entry which is preliminary data.</text>
</comment>
<evidence type="ECO:0000313" key="2">
    <source>
        <dbReference type="Proteomes" id="UP000002748"/>
    </source>
</evidence>
<protein>
    <submittedName>
        <fullName evidence="1">HD domain-containing protein</fullName>
    </submittedName>
</protein>
<dbReference type="EMBL" id="ALBS01000227">
    <property type="protein sequence ID" value="EJT47790.1"/>
    <property type="molecule type" value="Genomic_DNA"/>
</dbReference>
<dbReference type="VEuPathDB" id="FungiDB:A1Q1_03251"/>
<dbReference type="SUPFAM" id="SSF109604">
    <property type="entry name" value="HD-domain/PDEase-like"/>
    <property type="match status" value="1"/>
</dbReference>
<reference evidence="1 2" key="1">
    <citation type="journal article" date="2012" name="Eukaryot. Cell">
        <title>Draft genome sequence of CBS 2479, the standard type strain of Trichosporon asahii.</title>
        <authorList>
            <person name="Yang R.Y."/>
            <person name="Li H.T."/>
            <person name="Zhu H."/>
            <person name="Zhou G.P."/>
            <person name="Wang M."/>
            <person name="Wang L."/>
        </authorList>
    </citation>
    <scope>NUCLEOTIDE SEQUENCE [LARGE SCALE GENOMIC DNA]</scope>
    <source>
        <strain evidence="2">ATCC 90039 / CBS 2479 / JCM 2466 / KCTC 7840 / NCYC 2677 / UAMH 7654</strain>
    </source>
</reference>
<dbReference type="Proteomes" id="UP000002748">
    <property type="component" value="Unassembled WGS sequence"/>
</dbReference>
<organism evidence="1 2">
    <name type="scientific">Trichosporon asahii var. asahii (strain ATCC 90039 / CBS 2479 / JCM 2466 / KCTC 7840 / NBRC 103889/ NCYC 2677 / UAMH 7654)</name>
    <name type="common">Yeast</name>
    <dbReference type="NCBI Taxonomy" id="1186058"/>
    <lineage>
        <taxon>Eukaryota</taxon>
        <taxon>Fungi</taxon>
        <taxon>Dikarya</taxon>
        <taxon>Basidiomycota</taxon>
        <taxon>Agaricomycotina</taxon>
        <taxon>Tremellomycetes</taxon>
        <taxon>Trichosporonales</taxon>
        <taxon>Trichosporonaceae</taxon>
        <taxon>Trichosporon</taxon>
    </lineage>
</organism>
<sequence length="367" mass="40218">MALSPKLPETLDPSIPTPQATGHLQTITYGSDSITIHDELHGTSYTITEPPLIDLLRSSVLLRLFSVGQHGITGLFELTPLVTRLEHSIGAMLLVRRVGGSVPEQASALLHDVSHTVLSHVMDWALCGPGESYHEVHKQRFVDTTELPALLDRHALGDSRPDGPSVLHEEEFPLVERDAPRLCADRLDYGLRDSVAFGKLSRSDAQTIVASLRAWPDVASPERALVLDDPNAAAILARAYLASDRDIWSNPAHVRMASRAGALIGSVVSSGRLPDDVLWSMSDKEFWVALRGAANEEEQRVMDEIEAEATLECPGKIPPQTKVRTIDPDVLVDGELRPLTQVCPEYKKERDEYIASRNALKCATMAP</sequence>
<dbReference type="OrthoDB" id="9991235at2759"/>
<dbReference type="HOGENOM" id="CLU_056050_0_0_1"/>